<dbReference type="EMBL" id="BMAR01000009">
    <property type="protein sequence ID" value="GFR45096.1"/>
    <property type="molecule type" value="Genomic_DNA"/>
</dbReference>
<protein>
    <submittedName>
        <fullName evidence="1">Uncharacterized protein</fullName>
    </submittedName>
</protein>
<dbReference type="PANTHER" id="PTHR46601">
    <property type="entry name" value="ULP_PROTEASE DOMAIN-CONTAINING PROTEIN"/>
    <property type="match status" value="1"/>
</dbReference>
<gene>
    <name evidence="1" type="ORF">Agub_g6473</name>
</gene>
<evidence type="ECO:0000313" key="1">
    <source>
        <dbReference type="EMBL" id="GFR45096.1"/>
    </source>
</evidence>
<evidence type="ECO:0000313" key="2">
    <source>
        <dbReference type="Proteomes" id="UP001054857"/>
    </source>
</evidence>
<accession>A0AAD3HLL0</accession>
<comment type="caution">
    <text evidence="1">The sequence shown here is derived from an EMBL/GenBank/DDBJ whole genome shotgun (WGS) entry which is preliminary data.</text>
</comment>
<keyword evidence="2" id="KW-1185">Reference proteome</keyword>
<name>A0AAD3HLL0_9CHLO</name>
<dbReference type="Proteomes" id="UP001054857">
    <property type="component" value="Unassembled WGS sequence"/>
</dbReference>
<proteinExistence type="predicted"/>
<dbReference type="AlphaFoldDB" id="A0AAD3HLL0"/>
<reference evidence="1 2" key="1">
    <citation type="journal article" date="2021" name="Sci. Rep.">
        <title>Genome sequencing of the multicellular alga Astrephomene provides insights into convergent evolution of germ-soma differentiation.</title>
        <authorList>
            <person name="Yamashita S."/>
            <person name="Yamamoto K."/>
            <person name="Matsuzaki R."/>
            <person name="Suzuki S."/>
            <person name="Yamaguchi H."/>
            <person name="Hirooka S."/>
            <person name="Minakuchi Y."/>
            <person name="Miyagishima S."/>
            <person name="Kawachi M."/>
            <person name="Toyoda A."/>
            <person name="Nozaki H."/>
        </authorList>
    </citation>
    <scope>NUCLEOTIDE SEQUENCE [LARGE SCALE GENOMIC DNA]</scope>
    <source>
        <strain evidence="1 2">NIES-4017</strain>
    </source>
</reference>
<organism evidence="1 2">
    <name type="scientific">Astrephomene gubernaculifera</name>
    <dbReference type="NCBI Taxonomy" id="47775"/>
    <lineage>
        <taxon>Eukaryota</taxon>
        <taxon>Viridiplantae</taxon>
        <taxon>Chlorophyta</taxon>
        <taxon>core chlorophytes</taxon>
        <taxon>Chlorophyceae</taxon>
        <taxon>CS clade</taxon>
        <taxon>Chlamydomonadales</taxon>
        <taxon>Astrephomenaceae</taxon>
        <taxon>Astrephomene</taxon>
    </lineage>
</organism>
<sequence length="418" mass="46577">NTQLAHELVTSADFSEKLTLRYDNEVQAMYRHTVTMALLIIVVYFIHPDTGEQEVETHCFFSEDPTQDAPFVNLAYKLLLQNLAERLPALRASIRAWFRWSDNCASQFKCADAFLLQSQWLGSTGLYVQQDYTEASHGKGLHDSEGGIVKRAVNDELRRQGGELLKTAEEVVGFCSRNLSVPASQEILSGEPDSARIKQRNFYLLTAADIQAERQSFAKGSKPVPQTQKVHSVQSSMLAGAVGWRLLSCYCDSCRHSAARIDTEDMGCANTHHVSDWEVHELQPPDALQRDREAALLASVKPGEVVALANTDPVNYPQYEYCLMEVSWCGEIEDNPWKDGDGVTFPVDTAVIKGRWLAYAKESSKLQFIADKGGRMSGARLSDLIWASVPFRRGSKGVSHIITAATDATIREKMRTIV</sequence>
<feature type="non-terminal residue" evidence="1">
    <location>
        <position position="1"/>
    </location>
</feature>
<dbReference type="PANTHER" id="PTHR46601:SF1">
    <property type="entry name" value="ADF-H DOMAIN-CONTAINING PROTEIN"/>
    <property type="match status" value="1"/>
</dbReference>